<feature type="domain" description="ABC transporter" evidence="5">
    <location>
        <begin position="6"/>
        <end position="245"/>
    </location>
</feature>
<comment type="similarity">
    <text evidence="1">Belongs to the ABC transporter superfamily.</text>
</comment>
<dbReference type="InterPro" id="IPR050095">
    <property type="entry name" value="ECF_ABC_transporter_ATP-bd"/>
</dbReference>
<dbReference type="InterPro" id="IPR017871">
    <property type="entry name" value="ABC_transporter-like_CS"/>
</dbReference>
<reference evidence="6 7" key="1">
    <citation type="submission" date="2020-02" db="EMBL/GenBank/DDBJ databases">
        <title>Draft genome sequence of Rhizobium tropici.</title>
        <authorList>
            <person name="Khayi S."/>
            <person name="Jemo M."/>
        </authorList>
    </citation>
    <scope>NUCLEOTIDE SEQUENCE [LARGE SCALE GENOMIC DNA]</scope>
    <source>
        <strain evidence="6 7">A12</strain>
    </source>
</reference>
<organism evidence="6 7">
    <name type="scientific">Rhizobium tropici</name>
    <dbReference type="NCBI Taxonomy" id="398"/>
    <lineage>
        <taxon>Bacteria</taxon>
        <taxon>Pseudomonadati</taxon>
        <taxon>Pseudomonadota</taxon>
        <taxon>Alphaproteobacteria</taxon>
        <taxon>Hyphomicrobiales</taxon>
        <taxon>Rhizobiaceae</taxon>
        <taxon>Rhizobium/Agrobacterium group</taxon>
        <taxon>Rhizobium</taxon>
    </lineage>
</organism>
<evidence type="ECO:0000256" key="4">
    <source>
        <dbReference type="ARBA" id="ARBA00022840"/>
    </source>
</evidence>
<evidence type="ECO:0000256" key="2">
    <source>
        <dbReference type="ARBA" id="ARBA00022448"/>
    </source>
</evidence>
<dbReference type="InterPro" id="IPR003439">
    <property type="entry name" value="ABC_transporter-like_ATP-bd"/>
</dbReference>
<accession>A0A6P1C9G9</accession>
<dbReference type="CDD" id="cd03225">
    <property type="entry name" value="ABC_cobalt_CbiO_domain1"/>
    <property type="match status" value="2"/>
</dbReference>
<dbReference type="PANTHER" id="PTHR43553:SF24">
    <property type="entry name" value="ENERGY-COUPLING FACTOR TRANSPORTER ATP-BINDING PROTEIN ECFA1"/>
    <property type="match status" value="1"/>
</dbReference>
<dbReference type="AlphaFoldDB" id="A0A6P1C9G9"/>
<dbReference type="PROSITE" id="PS50893">
    <property type="entry name" value="ABC_TRANSPORTER_2"/>
    <property type="match status" value="2"/>
</dbReference>
<evidence type="ECO:0000256" key="1">
    <source>
        <dbReference type="ARBA" id="ARBA00005417"/>
    </source>
</evidence>
<protein>
    <submittedName>
        <fullName evidence="6">ATP-binding cassette domain-containing protein</fullName>
    </submittedName>
</protein>
<feature type="domain" description="ABC transporter" evidence="5">
    <location>
        <begin position="264"/>
        <end position="501"/>
    </location>
</feature>
<dbReference type="InterPro" id="IPR003593">
    <property type="entry name" value="AAA+_ATPase"/>
</dbReference>
<dbReference type="GO" id="GO:0043190">
    <property type="term" value="C:ATP-binding cassette (ABC) transporter complex"/>
    <property type="evidence" value="ECO:0007669"/>
    <property type="project" value="TreeGrafter"/>
</dbReference>
<dbReference type="EMBL" id="JAADZA010000022">
    <property type="protein sequence ID" value="NEV13046.1"/>
    <property type="molecule type" value="Genomic_DNA"/>
</dbReference>
<sequence length="511" mass="54691">MDRQVLNIANLTIGFGGAAPVFAETNCMLDEGQRLLVCGEAGSGKSTLLGVAAGLIPRLIPVAEFSGQVELAGRPLPSLTKRELFDTISFVSQNSEDQLWDICVEDVIAFPLENKGVERSVIRDRLTELMTEFGLEALSGRRVLTLSGGERRMVTIAAAIVSSPSILVLDEPTTGLDPAARVRLSNILRKVLDSTPTLLISEQDPLPLRSVIDSIALLRRGGISPSMPPETVLKQDAAWVEAGILPPMRGRPTRQTVEPGRSLLTVSGLASQLSRSRGDPVLKDVSFDVRAGEVLALIGRNGAGKTTLFKSILGLTKTTSGSILLDGTKADNWSVAARARKIAYIPQNMRHILFNMTVLGEVIFAITASSASSSDPAVVARAKAALERYALSDLAEANPFALSARQQALLGLACADATGALVAIIDEPLLSRDIKGRQMLELFISSMQSSGRAVMLISHDLELVDDLATRLMVLDNGTIAFEGAPEEGWKSSPFRSLGWQAPYDKTVWSVA</sequence>
<dbReference type="GO" id="GO:0042626">
    <property type="term" value="F:ATPase-coupled transmembrane transporter activity"/>
    <property type="evidence" value="ECO:0007669"/>
    <property type="project" value="TreeGrafter"/>
</dbReference>
<dbReference type="PANTHER" id="PTHR43553">
    <property type="entry name" value="HEAVY METAL TRANSPORTER"/>
    <property type="match status" value="1"/>
</dbReference>
<keyword evidence="4 6" id="KW-0067">ATP-binding</keyword>
<proteinExistence type="inferred from homology"/>
<dbReference type="Pfam" id="PF00005">
    <property type="entry name" value="ABC_tran"/>
    <property type="match status" value="2"/>
</dbReference>
<dbReference type="InterPro" id="IPR027417">
    <property type="entry name" value="P-loop_NTPase"/>
</dbReference>
<dbReference type="SUPFAM" id="SSF52540">
    <property type="entry name" value="P-loop containing nucleoside triphosphate hydrolases"/>
    <property type="match status" value="2"/>
</dbReference>
<gene>
    <name evidence="6" type="ORF">GXW80_18815</name>
</gene>
<dbReference type="Gene3D" id="3.40.50.300">
    <property type="entry name" value="P-loop containing nucleotide triphosphate hydrolases"/>
    <property type="match status" value="2"/>
</dbReference>
<dbReference type="SMART" id="SM00382">
    <property type="entry name" value="AAA"/>
    <property type="match status" value="2"/>
</dbReference>
<evidence type="ECO:0000313" key="7">
    <source>
        <dbReference type="Proteomes" id="UP000471190"/>
    </source>
</evidence>
<name>A0A6P1C9G9_RHITR</name>
<dbReference type="InterPro" id="IPR015856">
    <property type="entry name" value="ABC_transpr_CbiO/EcfA_su"/>
</dbReference>
<evidence type="ECO:0000313" key="6">
    <source>
        <dbReference type="EMBL" id="NEV13046.1"/>
    </source>
</evidence>
<keyword evidence="3" id="KW-0547">Nucleotide-binding</keyword>
<dbReference type="Proteomes" id="UP000471190">
    <property type="component" value="Unassembled WGS sequence"/>
</dbReference>
<evidence type="ECO:0000259" key="5">
    <source>
        <dbReference type="PROSITE" id="PS50893"/>
    </source>
</evidence>
<comment type="caution">
    <text evidence="6">The sequence shown here is derived from an EMBL/GenBank/DDBJ whole genome shotgun (WGS) entry which is preliminary data.</text>
</comment>
<dbReference type="GO" id="GO:0016887">
    <property type="term" value="F:ATP hydrolysis activity"/>
    <property type="evidence" value="ECO:0007669"/>
    <property type="project" value="InterPro"/>
</dbReference>
<dbReference type="GO" id="GO:0005524">
    <property type="term" value="F:ATP binding"/>
    <property type="evidence" value="ECO:0007669"/>
    <property type="project" value="UniProtKB-KW"/>
</dbReference>
<keyword evidence="2" id="KW-0813">Transport</keyword>
<dbReference type="PROSITE" id="PS00211">
    <property type="entry name" value="ABC_TRANSPORTER_1"/>
    <property type="match status" value="1"/>
</dbReference>
<evidence type="ECO:0000256" key="3">
    <source>
        <dbReference type="ARBA" id="ARBA00022741"/>
    </source>
</evidence>